<dbReference type="AlphaFoldDB" id="A0AA88ADN9"/>
<name>A0AA88ADN9_FICCA</name>
<gene>
    <name evidence="2" type="ORF">TIFTF001_020427</name>
</gene>
<sequence length="85" mass="9270">MMTKYLHVVDAKNDSGNNTQCGRGSPVETRQSLRSRSPAKWEHLGMMGTPVWCLPWTLRYLSASHGSGCSGRPGRVGYLGYPAGT</sequence>
<evidence type="ECO:0000313" key="3">
    <source>
        <dbReference type="Proteomes" id="UP001187192"/>
    </source>
</evidence>
<dbReference type="EMBL" id="BTGU01000037">
    <property type="protein sequence ID" value="GMN51272.1"/>
    <property type="molecule type" value="Genomic_DNA"/>
</dbReference>
<evidence type="ECO:0000313" key="2">
    <source>
        <dbReference type="EMBL" id="GMN51272.1"/>
    </source>
</evidence>
<proteinExistence type="predicted"/>
<reference evidence="2" key="1">
    <citation type="submission" date="2023-07" db="EMBL/GenBank/DDBJ databases">
        <title>draft genome sequence of fig (Ficus carica).</title>
        <authorList>
            <person name="Takahashi T."/>
            <person name="Nishimura K."/>
        </authorList>
    </citation>
    <scope>NUCLEOTIDE SEQUENCE</scope>
</reference>
<feature type="compositionally biased region" description="Polar residues" evidence="1">
    <location>
        <begin position="14"/>
        <end position="35"/>
    </location>
</feature>
<protein>
    <submittedName>
        <fullName evidence="2">Uncharacterized protein</fullName>
    </submittedName>
</protein>
<evidence type="ECO:0000256" key="1">
    <source>
        <dbReference type="SAM" id="MobiDB-lite"/>
    </source>
</evidence>
<keyword evidence="3" id="KW-1185">Reference proteome</keyword>
<organism evidence="2 3">
    <name type="scientific">Ficus carica</name>
    <name type="common">Common fig</name>
    <dbReference type="NCBI Taxonomy" id="3494"/>
    <lineage>
        <taxon>Eukaryota</taxon>
        <taxon>Viridiplantae</taxon>
        <taxon>Streptophyta</taxon>
        <taxon>Embryophyta</taxon>
        <taxon>Tracheophyta</taxon>
        <taxon>Spermatophyta</taxon>
        <taxon>Magnoliopsida</taxon>
        <taxon>eudicotyledons</taxon>
        <taxon>Gunneridae</taxon>
        <taxon>Pentapetalae</taxon>
        <taxon>rosids</taxon>
        <taxon>fabids</taxon>
        <taxon>Rosales</taxon>
        <taxon>Moraceae</taxon>
        <taxon>Ficeae</taxon>
        <taxon>Ficus</taxon>
    </lineage>
</organism>
<feature type="region of interest" description="Disordered" evidence="1">
    <location>
        <begin position="10"/>
        <end position="35"/>
    </location>
</feature>
<comment type="caution">
    <text evidence="2">The sequence shown here is derived from an EMBL/GenBank/DDBJ whole genome shotgun (WGS) entry which is preliminary data.</text>
</comment>
<dbReference type="Proteomes" id="UP001187192">
    <property type="component" value="Unassembled WGS sequence"/>
</dbReference>
<accession>A0AA88ADN9</accession>